<name>A0A5D0R5W7_9FLAO</name>
<sequence>MTSKALIKSFYESDLANDETVIDQFYHKDCIIFWNSSKGLSERNFDEISLFFKGVRESYNDLRFDTTHLLEEDNLVTARYTLYACTIESEGDEIPLAHYICIYHIKDNKIHRAYEISQPADKDTIDSNAFSEIKL</sequence>
<feature type="domain" description="SnoaL-like" evidence="1">
    <location>
        <begin position="16"/>
        <end position="112"/>
    </location>
</feature>
<proteinExistence type="predicted"/>
<dbReference type="AlphaFoldDB" id="A0A5D0R5W7"/>
<accession>A0A5D0R5W7</accession>
<evidence type="ECO:0000259" key="1">
    <source>
        <dbReference type="Pfam" id="PF12680"/>
    </source>
</evidence>
<dbReference type="RefSeq" id="WP_148404230.1">
    <property type="nucleotide sequence ID" value="NZ_VSKK01000003.1"/>
</dbReference>
<gene>
    <name evidence="2" type="ORF">ES674_11705</name>
</gene>
<evidence type="ECO:0000313" key="3">
    <source>
        <dbReference type="Proteomes" id="UP000323720"/>
    </source>
</evidence>
<dbReference type="OrthoDB" id="1452256at2"/>
<dbReference type="InterPro" id="IPR032710">
    <property type="entry name" value="NTF2-like_dom_sf"/>
</dbReference>
<dbReference type="EMBL" id="VSKK01000003">
    <property type="protein sequence ID" value="TYB76251.1"/>
    <property type="molecule type" value="Genomic_DNA"/>
</dbReference>
<comment type="caution">
    <text evidence="2">The sequence shown here is derived from an EMBL/GenBank/DDBJ whole genome shotgun (WGS) entry which is preliminary data.</text>
</comment>
<dbReference type="Gene3D" id="3.10.450.50">
    <property type="match status" value="1"/>
</dbReference>
<dbReference type="InterPro" id="IPR037401">
    <property type="entry name" value="SnoaL-like"/>
</dbReference>
<evidence type="ECO:0000313" key="2">
    <source>
        <dbReference type="EMBL" id="TYB76251.1"/>
    </source>
</evidence>
<protein>
    <submittedName>
        <fullName evidence="2">Nuclear transport factor 2 family protein</fullName>
    </submittedName>
</protein>
<dbReference type="Proteomes" id="UP000323720">
    <property type="component" value="Unassembled WGS sequence"/>
</dbReference>
<dbReference type="SUPFAM" id="SSF54427">
    <property type="entry name" value="NTF2-like"/>
    <property type="match status" value="1"/>
</dbReference>
<dbReference type="Pfam" id="PF12680">
    <property type="entry name" value="SnoaL_2"/>
    <property type="match status" value="1"/>
</dbReference>
<organism evidence="2 3">
    <name type="scientific">Bizionia myxarmorum</name>
    <dbReference type="NCBI Taxonomy" id="291186"/>
    <lineage>
        <taxon>Bacteria</taxon>
        <taxon>Pseudomonadati</taxon>
        <taxon>Bacteroidota</taxon>
        <taxon>Flavobacteriia</taxon>
        <taxon>Flavobacteriales</taxon>
        <taxon>Flavobacteriaceae</taxon>
        <taxon>Bizionia</taxon>
    </lineage>
</organism>
<keyword evidence="3" id="KW-1185">Reference proteome</keyword>
<reference evidence="2 3" key="1">
    <citation type="submission" date="2019-08" db="EMBL/GenBank/DDBJ databases">
        <title>Genomes of Antarctic Bizionia species.</title>
        <authorList>
            <person name="Bowman J.P."/>
        </authorList>
    </citation>
    <scope>NUCLEOTIDE SEQUENCE [LARGE SCALE GENOMIC DNA]</scope>
    <source>
        <strain evidence="2 3">ADA-4</strain>
    </source>
</reference>